<name>A0A2I0A4J5_9ASPA</name>
<feature type="region of interest" description="Disordered" evidence="1">
    <location>
        <begin position="32"/>
        <end position="57"/>
    </location>
</feature>
<sequence length="57" mass="6474">MILPHTLLNVVDNSRGRELMCIQRTKLEGPSSKRLILQPKARRPKLVPRSSKLNVPS</sequence>
<dbReference type="AlphaFoldDB" id="A0A2I0A4J5"/>
<evidence type="ECO:0000313" key="3">
    <source>
        <dbReference type="Proteomes" id="UP000236161"/>
    </source>
</evidence>
<keyword evidence="3" id="KW-1185">Reference proteome</keyword>
<dbReference type="Gene3D" id="2.40.150.20">
    <property type="entry name" value="Ribosomal protein L14"/>
    <property type="match status" value="1"/>
</dbReference>
<dbReference type="EMBL" id="KZ452024">
    <property type="protein sequence ID" value="PKA50462.1"/>
    <property type="molecule type" value="Genomic_DNA"/>
</dbReference>
<organism evidence="2 3">
    <name type="scientific">Apostasia shenzhenica</name>
    <dbReference type="NCBI Taxonomy" id="1088818"/>
    <lineage>
        <taxon>Eukaryota</taxon>
        <taxon>Viridiplantae</taxon>
        <taxon>Streptophyta</taxon>
        <taxon>Embryophyta</taxon>
        <taxon>Tracheophyta</taxon>
        <taxon>Spermatophyta</taxon>
        <taxon>Magnoliopsida</taxon>
        <taxon>Liliopsida</taxon>
        <taxon>Asparagales</taxon>
        <taxon>Orchidaceae</taxon>
        <taxon>Apostasioideae</taxon>
        <taxon>Apostasia</taxon>
    </lineage>
</organism>
<dbReference type="GO" id="GO:0005840">
    <property type="term" value="C:ribosome"/>
    <property type="evidence" value="ECO:0007669"/>
    <property type="project" value="InterPro"/>
</dbReference>
<protein>
    <submittedName>
        <fullName evidence="2">Uncharacterized protein</fullName>
    </submittedName>
</protein>
<proteinExistence type="predicted"/>
<dbReference type="GO" id="GO:0006412">
    <property type="term" value="P:translation"/>
    <property type="evidence" value="ECO:0007669"/>
    <property type="project" value="InterPro"/>
</dbReference>
<evidence type="ECO:0000313" key="2">
    <source>
        <dbReference type="EMBL" id="PKA50462.1"/>
    </source>
</evidence>
<evidence type="ECO:0000256" key="1">
    <source>
        <dbReference type="SAM" id="MobiDB-lite"/>
    </source>
</evidence>
<dbReference type="GO" id="GO:0003735">
    <property type="term" value="F:structural constituent of ribosome"/>
    <property type="evidence" value="ECO:0007669"/>
    <property type="project" value="InterPro"/>
</dbReference>
<dbReference type="InterPro" id="IPR036853">
    <property type="entry name" value="Ribosomal_uL14_sf"/>
</dbReference>
<dbReference type="SUPFAM" id="SSF50193">
    <property type="entry name" value="Ribosomal protein L14"/>
    <property type="match status" value="1"/>
</dbReference>
<gene>
    <name evidence="2" type="ORF">AXF42_Ash020782</name>
</gene>
<reference evidence="2 3" key="1">
    <citation type="journal article" date="2017" name="Nature">
        <title>The Apostasia genome and the evolution of orchids.</title>
        <authorList>
            <person name="Zhang G.Q."/>
            <person name="Liu K.W."/>
            <person name="Li Z."/>
            <person name="Lohaus R."/>
            <person name="Hsiao Y.Y."/>
            <person name="Niu S.C."/>
            <person name="Wang J.Y."/>
            <person name="Lin Y.C."/>
            <person name="Xu Q."/>
            <person name="Chen L.J."/>
            <person name="Yoshida K."/>
            <person name="Fujiwara S."/>
            <person name="Wang Z.W."/>
            <person name="Zhang Y.Q."/>
            <person name="Mitsuda N."/>
            <person name="Wang M."/>
            <person name="Liu G.H."/>
            <person name="Pecoraro L."/>
            <person name="Huang H.X."/>
            <person name="Xiao X.J."/>
            <person name="Lin M."/>
            <person name="Wu X.Y."/>
            <person name="Wu W.L."/>
            <person name="Chen Y.Y."/>
            <person name="Chang S.B."/>
            <person name="Sakamoto S."/>
            <person name="Ohme-Takagi M."/>
            <person name="Yagi M."/>
            <person name="Zeng S.J."/>
            <person name="Shen C.Y."/>
            <person name="Yeh C.M."/>
            <person name="Luo Y.B."/>
            <person name="Tsai W.C."/>
            <person name="Van de Peer Y."/>
            <person name="Liu Z.J."/>
        </authorList>
    </citation>
    <scope>NUCLEOTIDE SEQUENCE [LARGE SCALE GENOMIC DNA]</scope>
    <source>
        <strain evidence="3">cv. Shenzhen</strain>
        <tissue evidence="2">Stem</tissue>
    </source>
</reference>
<accession>A0A2I0A4J5</accession>
<dbReference type="Proteomes" id="UP000236161">
    <property type="component" value="Unassembled WGS sequence"/>
</dbReference>